<evidence type="ECO:0000313" key="1">
    <source>
        <dbReference type="EMBL" id="KKW92498.1"/>
    </source>
</evidence>
<evidence type="ECO:0000313" key="2">
    <source>
        <dbReference type="Proteomes" id="UP000033874"/>
    </source>
</evidence>
<comment type="caution">
    <text evidence="1">The sequence shown here is derived from an EMBL/GenBank/DDBJ whole genome shotgun (WGS) entry which is preliminary data.</text>
</comment>
<dbReference type="RefSeq" id="WP_046762716.1">
    <property type="nucleotide sequence ID" value="NZ_LBIC01000003.1"/>
</dbReference>
<reference evidence="1 2" key="1">
    <citation type="submission" date="2015-04" db="EMBL/GenBank/DDBJ databases">
        <title>Genome sequence of aromatic hydrocarbons-degrading Sphingobium chungbukense DJ77.</title>
        <authorList>
            <person name="Kim Y.-C."/>
            <person name="Chae J.-C."/>
        </authorList>
    </citation>
    <scope>NUCLEOTIDE SEQUENCE [LARGE SCALE GENOMIC DNA]</scope>
    <source>
        <strain evidence="1 2">DJ77</strain>
    </source>
</reference>
<dbReference type="PATRIC" id="fig|56193.3.peg.1236"/>
<evidence type="ECO:0008006" key="3">
    <source>
        <dbReference type="Google" id="ProtNLM"/>
    </source>
</evidence>
<accession>A0A0M3ARF7</accession>
<dbReference type="EMBL" id="LBIC01000003">
    <property type="protein sequence ID" value="KKW92498.1"/>
    <property type="molecule type" value="Genomic_DNA"/>
</dbReference>
<protein>
    <recommendedName>
        <fullName evidence="3">DUF736 domain-containing protein</fullName>
    </recommendedName>
</protein>
<gene>
    <name evidence="1" type="ORF">YP76_05940</name>
</gene>
<organism evidence="1 2">
    <name type="scientific">Sphingobium chungbukense</name>
    <dbReference type="NCBI Taxonomy" id="56193"/>
    <lineage>
        <taxon>Bacteria</taxon>
        <taxon>Pseudomonadati</taxon>
        <taxon>Pseudomonadota</taxon>
        <taxon>Alphaproteobacteria</taxon>
        <taxon>Sphingomonadales</taxon>
        <taxon>Sphingomonadaceae</taxon>
        <taxon>Sphingobium</taxon>
    </lineage>
</organism>
<proteinExistence type="predicted"/>
<dbReference type="InterPro" id="IPR007948">
    <property type="entry name" value="DUF736"/>
</dbReference>
<sequence length="106" mass="11406">MSAIGHVQRQSDGSFKGSIRTLSVSAEVQIIPNRGKVGEQPDYRVMSGGVELGGGWIRTGEVSQREYVRLSMAAPELGPNTLYANLGRAAGQDDEDVYAIIWNPGN</sequence>
<name>A0A0M3ARF7_9SPHN</name>
<dbReference type="Proteomes" id="UP000033874">
    <property type="component" value="Unassembled WGS sequence"/>
</dbReference>
<dbReference type="AlphaFoldDB" id="A0A0M3ARF7"/>
<dbReference type="STRING" id="56193.YP76_05940"/>
<keyword evidence="2" id="KW-1185">Reference proteome</keyword>
<dbReference type="Pfam" id="PF05284">
    <property type="entry name" value="DUF736"/>
    <property type="match status" value="1"/>
</dbReference>